<evidence type="ECO:0000313" key="1">
    <source>
        <dbReference type="EMBL" id="KAH3787357.1"/>
    </source>
</evidence>
<reference evidence="1" key="2">
    <citation type="submission" date="2020-11" db="EMBL/GenBank/DDBJ databases">
        <authorList>
            <person name="McCartney M.A."/>
            <person name="Auch B."/>
            <person name="Kono T."/>
            <person name="Mallez S."/>
            <person name="Becker A."/>
            <person name="Gohl D.M."/>
            <person name="Silverstein K.A.T."/>
            <person name="Koren S."/>
            <person name="Bechman K.B."/>
            <person name="Herman A."/>
            <person name="Abrahante J.E."/>
            <person name="Garbe J."/>
        </authorList>
    </citation>
    <scope>NUCLEOTIDE SEQUENCE</scope>
    <source>
        <strain evidence="1">Duluth1</strain>
        <tissue evidence="1">Whole animal</tissue>
    </source>
</reference>
<organism evidence="1 2">
    <name type="scientific">Dreissena polymorpha</name>
    <name type="common">Zebra mussel</name>
    <name type="synonym">Mytilus polymorpha</name>
    <dbReference type="NCBI Taxonomy" id="45954"/>
    <lineage>
        <taxon>Eukaryota</taxon>
        <taxon>Metazoa</taxon>
        <taxon>Spiralia</taxon>
        <taxon>Lophotrochozoa</taxon>
        <taxon>Mollusca</taxon>
        <taxon>Bivalvia</taxon>
        <taxon>Autobranchia</taxon>
        <taxon>Heteroconchia</taxon>
        <taxon>Euheterodonta</taxon>
        <taxon>Imparidentia</taxon>
        <taxon>Neoheterodontei</taxon>
        <taxon>Myida</taxon>
        <taxon>Dreissenoidea</taxon>
        <taxon>Dreissenidae</taxon>
        <taxon>Dreissena</taxon>
    </lineage>
</organism>
<dbReference type="Proteomes" id="UP000828390">
    <property type="component" value="Unassembled WGS sequence"/>
</dbReference>
<reference evidence="1" key="1">
    <citation type="journal article" date="2019" name="bioRxiv">
        <title>The Genome of the Zebra Mussel, Dreissena polymorpha: A Resource for Invasive Species Research.</title>
        <authorList>
            <person name="McCartney M.A."/>
            <person name="Auch B."/>
            <person name="Kono T."/>
            <person name="Mallez S."/>
            <person name="Zhang Y."/>
            <person name="Obille A."/>
            <person name="Becker A."/>
            <person name="Abrahante J.E."/>
            <person name="Garbe J."/>
            <person name="Badalamenti J.P."/>
            <person name="Herman A."/>
            <person name="Mangelson H."/>
            <person name="Liachko I."/>
            <person name="Sullivan S."/>
            <person name="Sone E.D."/>
            <person name="Koren S."/>
            <person name="Silverstein K.A.T."/>
            <person name="Beckman K.B."/>
            <person name="Gohl D.M."/>
        </authorList>
    </citation>
    <scope>NUCLEOTIDE SEQUENCE</scope>
    <source>
        <strain evidence="1">Duluth1</strain>
        <tissue evidence="1">Whole animal</tissue>
    </source>
</reference>
<keyword evidence="2" id="KW-1185">Reference proteome</keyword>
<proteinExistence type="predicted"/>
<dbReference type="EMBL" id="JAIWYP010000008">
    <property type="protein sequence ID" value="KAH3787357.1"/>
    <property type="molecule type" value="Genomic_DNA"/>
</dbReference>
<comment type="caution">
    <text evidence="1">The sequence shown here is derived from an EMBL/GenBank/DDBJ whole genome shotgun (WGS) entry which is preliminary data.</text>
</comment>
<evidence type="ECO:0000313" key="2">
    <source>
        <dbReference type="Proteomes" id="UP000828390"/>
    </source>
</evidence>
<dbReference type="AlphaFoldDB" id="A0A9D4IWM6"/>
<gene>
    <name evidence="1" type="ORF">DPMN_165481</name>
</gene>
<sequence>MPVWNSFDDPVQYMMGRMKLKAKPEALELLASLADIDSENVESKINRIFDKGLSYRNGGRPHALQIVSYFHDLLGDKVIGQ</sequence>
<accession>A0A9D4IWM6</accession>
<protein>
    <submittedName>
        <fullName evidence="1">Uncharacterized protein</fullName>
    </submittedName>
</protein>
<name>A0A9D4IWM6_DREPO</name>